<sequence>MNRAPSCPPMKKEKADMSRRRNSSRNSVIMGKKKEKNPSFFWYSKIKTPYSHGGSLNTPTPDLNRPFTSLHRCLRSKIVCRRSSINSRRRIETETLILPESHLSFSASITTKRDVIRLSLMTGDSFGNKTIVTTEKYENDLF</sequence>
<evidence type="ECO:0000313" key="2">
    <source>
        <dbReference type="EMBL" id="GIY89931.1"/>
    </source>
</evidence>
<evidence type="ECO:0000256" key="1">
    <source>
        <dbReference type="SAM" id="MobiDB-lite"/>
    </source>
</evidence>
<reference evidence="2 3" key="1">
    <citation type="submission" date="2021-06" db="EMBL/GenBank/DDBJ databases">
        <title>Caerostris darwini draft genome.</title>
        <authorList>
            <person name="Kono N."/>
            <person name="Arakawa K."/>
        </authorList>
    </citation>
    <scope>NUCLEOTIDE SEQUENCE [LARGE SCALE GENOMIC DNA]</scope>
</reference>
<dbReference type="AlphaFoldDB" id="A0AAV4X3U2"/>
<organism evidence="2 3">
    <name type="scientific">Caerostris darwini</name>
    <dbReference type="NCBI Taxonomy" id="1538125"/>
    <lineage>
        <taxon>Eukaryota</taxon>
        <taxon>Metazoa</taxon>
        <taxon>Ecdysozoa</taxon>
        <taxon>Arthropoda</taxon>
        <taxon>Chelicerata</taxon>
        <taxon>Arachnida</taxon>
        <taxon>Araneae</taxon>
        <taxon>Araneomorphae</taxon>
        <taxon>Entelegynae</taxon>
        <taxon>Araneoidea</taxon>
        <taxon>Araneidae</taxon>
        <taxon>Caerostris</taxon>
    </lineage>
</organism>
<feature type="compositionally biased region" description="Basic and acidic residues" evidence="1">
    <location>
        <begin position="10"/>
        <end position="19"/>
    </location>
</feature>
<protein>
    <submittedName>
        <fullName evidence="2">Uncharacterized protein</fullName>
    </submittedName>
</protein>
<accession>A0AAV4X3U2</accession>
<comment type="caution">
    <text evidence="2">The sequence shown here is derived from an EMBL/GenBank/DDBJ whole genome shotgun (WGS) entry which is preliminary data.</text>
</comment>
<dbReference type="Proteomes" id="UP001054837">
    <property type="component" value="Unassembled WGS sequence"/>
</dbReference>
<name>A0AAV4X3U2_9ARAC</name>
<proteinExistence type="predicted"/>
<keyword evidence="3" id="KW-1185">Reference proteome</keyword>
<feature type="region of interest" description="Disordered" evidence="1">
    <location>
        <begin position="1"/>
        <end position="32"/>
    </location>
</feature>
<dbReference type="EMBL" id="BPLQ01015703">
    <property type="protein sequence ID" value="GIY89931.1"/>
    <property type="molecule type" value="Genomic_DNA"/>
</dbReference>
<gene>
    <name evidence="2" type="ORF">CDAR_554061</name>
</gene>
<evidence type="ECO:0000313" key="3">
    <source>
        <dbReference type="Proteomes" id="UP001054837"/>
    </source>
</evidence>